<dbReference type="Gene3D" id="3.20.20.370">
    <property type="entry name" value="Glycoside hydrolase/deacetylase"/>
    <property type="match status" value="1"/>
</dbReference>
<accession>A0ABP8I3Y7</accession>
<dbReference type="Pfam" id="PF03746">
    <property type="entry name" value="LamB_YcsF"/>
    <property type="match status" value="1"/>
</dbReference>
<comment type="caution">
    <text evidence="1">The sequence shown here is derived from an EMBL/GenBank/DDBJ whole genome shotgun (WGS) entry which is preliminary data.</text>
</comment>
<dbReference type="PANTHER" id="PTHR30292:SF0">
    <property type="entry name" value="5-OXOPROLINASE SUBUNIT A"/>
    <property type="match status" value="1"/>
</dbReference>
<dbReference type="EMBL" id="BAABFU010000002">
    <property type="protein sequence ID" value="GAA4350811.1"/>
    <property type="molecule type" value="Genomic_DNA"/>
</dbReference>
<dbReference type="PANTHER" id="PTHR30292">
    <property type="entry name" value="UNCHARACTERIZED PROTEIN YBGL-RELATED"/>
    <property type="match status" value="1"/>
</dbReference>
<name>A0ABP8I3Y7_9GAMM</name>
<dbReference type="InterPro" id="IPR011330">
    <property type="entry name" value="Glyco_hydro/deAcase_b/a-brl"/>
</dbReference>
<organism evidence="1 2">
    <name type="scientific">Kangiella taiwanensis</name>
    <dbReference type="NCBI Taxonomy" id="1079179"/>
    <lineage>
        <taxon>Bacteria</taxon>
        <taxon>Pseudomonadati</taxon>
        <taxon>Pseudomonadota</taxon>
        <taxon>Gammaproteobacteria</taxon>
        <taxon>Kangiellales</taxon>
        <taxon>Kangiellaceae</taxon>
        <taxon>Kangiella</taxon>
    </lineage>
</organism>
<proteinExistence type="predicted"/>
<dbReference type="NCBIfam" id="NF003816">
    <property type="entry name" value="PRK05406.1-5"/>
    <property type="match status" value="1"/>
</dbReference>
<sequence>MKQTIDINCDLGESTYPADWAKDAKLMPFISSCNIACGGHAGNRKSIEVSVYNAKQHGLAVGAHPSYPDKVNFGRKSLKLSEQALRQTLREQFQLMLESCRHQEVVLSHVKPHGALYNDAAVDLKLATTIAEEIAQLSESIQFMGLAESAMRDAAHRAGLEFINEGFMDRNYQPNKTLVPRSEPIALHGHLDESLQQALNFAQGKAITTPSGQSLTIQVDSICLHGDNPDALNIAKQLNRLLQQNNIHISAGH</sequence>
<evidence type="ECO:0000313" key="1">
    <source>
        <dbReference type="EMBL" id="GAA4350811.1"/>
    </source>
</evidence>
<keyword evidence="2" id="KW-1185">Reference proteome</keyword>
<dbReference type="NCBIfam" id="NF003814">
    <property type="entry name" value="PRK05406.1-3"/>
    <property type="match status" value="1"/>
</dbReference>
<dbReference type="InterPro" id="IPR005501">
    <property type="entry name" value="LamB/YcsF/PxpA-like"/>
</dbReference>
<dbReference type="RefSeq" id="WP_223578599.1">
    <property type="nucleotide sequence ID" value="NZ_BAABFU010000002.1"/>
</dbReference>
<gene>
    <name evidence="1" type="ORF">GCM10023150_16960</name>
</gene>
<dbReference type="CDD" id="cd10801">
    <property type="entry name" value="LamB_YcsF_like_1"/>
    <property type="match status" value="1"/>
</dbReference>
<evidence type="ECO:0000313" key="2">
    <source>
        <dbReference type="Proteomes" id="UP001501294"/>
    </source>
</evidence>
<dbReference type="Proteomes" id="UP001501294">
    <property type="component" value="Unassembled WGS sequence"/>
</dbReference>
<dbReference type="SUPFAM" id="SSF88713">
    <property type="entry name" value="Glycoside hydrolase/deacetylase"/>
    <property type="match status" value="1"/>
</dbReference>
<protein>
    <submittedName>
        <fullName evidence="1">5-oxoprolinase subunit PxpA</fullName>
    </submittedName>
</protein>
<reference evidence="2" key="1">
    <citation type="journal article" date="2019" name="Int. J. Syst. Evol. Microbiol.">
        <title>The Global Catalogue of Microorganisms (GCM) 10K type strain sequencing project: providing services to taxonomists for standard genome sequencing and annotation.</title>
        <authorList>
            <consortium name="The Broad Institute Genomics Platform"/>
            <consortium name="The Broad Institute Genome Sequencing Center for Infectious Disease"/>
            <person name="Wu L."/>
            <person name="Ma J."/>
        </authorList>
    </citation>
    <scope>NUCLEOTIDE SEQUENCE [LARGE SCALE GENOMIC DNA]</scope>
    <source>
        <strain evidence="2">JCM 17727</strain>
    </source>
</reference>